<comment type="caution">
    <text evidence="1">The sequence shown here is derived from an EMBL/GenBank/DDBJ whole genome shotgun (WGS) entry which is preliminary data.</text>
</comment>
<evidence type="ECO:0000313" key="2">
    <source>
        <dbReference type="Proteomes" id="UP001596109"/>
    </source>
</evidence>
<evidence type="ECO:0008006" key="3">
    <source>
        <dbReference type="Google" id="ProtNLM"/>
    </source>
</evidence>
<accession>A0ABW0TFZ9</accession>
<name>A0ABW0TFZ9_9BACL</name>
<reference evidence="2" key="1">
    <citation type="journal article" date="2019" name="Int. J. Syst. Evol. Microbiol.">
        <title>The Global Catalogue of Microorganisms (GCM) 10K type strain sequencing project: providing services to taxonomists for standard genome sequencing and annotation.</title>
        <authorList>
            <consortium name="The Broad Institute Genomics Platform"/>
            <consortium name="The Broad Institute Genome Sequencing Center for Infectious Disease"/>
            <person name="Wu L."/>
            <person name="Ma J."/>
        </authorList>
    </citation>
    <scope>NUCLEOTIDE SEQUENCE [LARGE SCALE GENOMIC DNA]</scope>
    <source>
        <strain evidence="2">CGMCC 4.1434</strain>
    </source>
</reference>
<dbReference type="Proteomes" id="UP001596109">
    <property type="component" value="Unassembled WGS sequence"/>
</dbReference>
<dbReference type="EMBL" id="JBHSNO010000001">
    <property type="protein sequence ID" value="MFC5587586.1"/>
    <property type="molecule type" value="Genomic_DNA"/>
</dbReference>
<gene>
    <name evidence="1" type="ORF">ACFPRA_01515</name>
</gene>
<keyword evidence="2" id="KW-1185">Reference proteome</keyword>
<proteinExistence type="predicted"/>
<organism evidence="1 2">
    <name type="scientific">Sporosarcina soli</name>
    <dbReference type="NCBI Taxonomy" id="334736"/>
    <lineage>
        <taxon>Bacteria</taxon>
        <taxon>Bacillati</taxon>
        <taxon>Bacillota</taxon>
        <taxon>Bacilli</taxon>
        <taxon>Bacillales</taxon>
        <taxon>Caryophanaceae</taxon>
        <taxon>Sporosarcina</taxon>
    </lineage>
</organism>
<sequence length="77" mass="9258">MRVTIELIDHVIEMLERFRKKRVATFERFADDALKTFGEEASESWLRRAEEYRRIPLDSLAMDYLDYQTVKEDELDG</sequence>
<dbReference type="RefSeq" id="WP_381429741.1">
    <property type="nucleotide sequence ID" value="NZ_JBHSNO010000001.1"/>
</dbReference>
<evidence type="ECO:0000313" key="1">
    <source>
        <dbReference type="EMBL" id="MFC5587586.1"/>
    </source>
</evidence>
<protein>
    <recommendedName>
        <fullName evidence="3">CopG family transcriptional regulator</fullName>
    </recommendedName>
</protein>